<dbReference type="PANTHER" id="PTHR22990">
    <property type="entry name" value="F-BOX ONLY PROTEIN"/>
    <property type="match status" value="1"/>
</dbReference>
<dbReference type="AlphaFoldDB" id="A0A227KPQ3"/>
<keyword evidence="2" id="KW-0732">Signal</keyword>
<dbReference type="Pfam" id="PF05048">
    <property type="entry name" value="NosD"/>
    <property type="match status" value="1"/>
</dbReference>
<dbReference type="SMART" id="SM00710">
    <property type="entry name" value="PbH1"/>
    <property type="match status" value="7"/>
</dbReference>
<evidence type="ECO:0000256" key="2">
    <source>
        <dbReference type="SAM" id="SignalP"/>
    </source>
</evidence>
<dbReference type="GeneID" id="78361916"/>
<protein>
    <submittedName>
        <fullName evidence="4">Copper ABC transporter substrate-binding protein</fullName>
    </submittedName>
</protein>
<keyword evidence="1" id="KW-0677">Repeat</keyword>
<dbReference type="InterPro" id="IPR011050">
    <property type="entry name" value="Pectin_lyase_fold/virulence"/>
</dbReference>
<dbReference type="InterPro" id="IPR006626">
    <property type="entry name" value="PbH1"/>
</dbReference>
<dbReference type="InterPro" id="IPR007742">
    <property type="entry name" value="NosD_dom"/>
</dbReference>
<dbReference type="InterPro" id="IPR006633">
    <property type="entry name" value="Carb-bd_sugar_hydrolysis-dom"/>
</dbReference>
<feature type="domain" description="Carbohydrate-binding/sugar hydrolysis" evidence="3">
    <location>
        <begin position="37"/>
        <end position="185"/>
    </location>
</feature>
<dbReference type="SMART" id="SM00722">
    <property type="entry name" value="CASH"/>
    <property type="match status" value="2"/>
</dbReference>
<gene>
    <name evidence="4" type="ORF">ADH67_04420</name>
</gene>
<accession>A0A227KPQ3</accession>
<proteinExistence type="predicted"/>
<dbReference type="RefSeq" id="WP_066593865.1">
    <property type="nucleotide sequence ID" value="NZ_CAJTBZ010000005.1"/>
</dbReference>
<dbReference type="SUPFAM" id="SSF51126">
    <property type="entry name" value="Pectin lyase-like"/>
    <property type="match status" value="1"/>
</dbReference>
<dbReference type="Proteomes" id="UP000214610">
    <property type="component" value="Unassembled WGS sequence"/>
</dbReference>
<feature type="signal peptide" evidence="2">
    <location>
        <begin position="1"/>
        <end position="16"/>
    </location>
</feature>
<comment type="caution">
    <text evidence="4">The sequence shown here is derived from an EMBL/GenBank/DDBJ whole genome shotgun (WGS) entry which is preliminary data.</text>
</comment>
<dbReference type="InterPro" id="IPR012334">
    <property type="entry name" value="Pectin_lyas_fold"/>
</dbReference>
<evidence type="ECO:0000259" key="3">
    <source>
        <dbReference type="SMART" id="SM00722"/>
    </source>
</evidence>
<name>A0A227KPQ3_9BURK</name>
<evidence type="ECO:0000256" key="1">
    <source>
        <dbReference type="ARBA" id="ARBA00022737"/>
    </source>
</evidence>
<keyword evidence="5" id="KW-1185">Reference proteome</keyword>
<dbReference type="EMBL" id="NHMP01000002">
    <property type="protein sequence ID" value="OXE50242.1"/>
    <property type="molecule type" value="Genomic_DNA"/>
</dbReference>
<dbReference type="InterPro" id="IPR051550">
    <property type="entry name" value="SCF-Subunits/Alg-Epimerases"/>
</dbReference>
<reference evidence="5" key="1">
    <citation type="submission" date="2017-05" db="EMBL/GenBank/DDBJ databases">
        <title>Improved OligoMM genomes.</title>
        <authorList>
            <person name="Garzetti D."/>
        </authorList>
    </citation>
    <scope>NUCLEOTIDE SEQUENCE [LARGE SCALE GENOMIC DNA]</scope>
    <source>
        <strain evidence="5">YL45</strain>
    </source>
</reference>
<feature type="domain" description="Carbohydrate-binding/sugar hydrolysis" evidence="3">
    <location>
        <begin position="191"/>
        <end position="363"/>
    </location>
</feature>
<dbReference type="Gene3D" id="2.160.20.10">
    <property type="entry name" value="Single-stranded right-handed beta-helix, Pectin lyase-like"/>
    <property type="match status" value="1"/>
</dbReference>
<dbReference type="InterPro" id="IPR026464">
    <property type="entry name" value="NosD_copper_fam"/>
</dbReference>
<dbReference type="PANTHER" id="PTHR22990:SF15">
    <property type="entry name" value="F-BOX ONLY PROTEIN 10"/>
    <property type="match status" value="1"/>
</dbReference>
<evidence type="ECO:0000313" key="4">
    <source>
        <dbReference type="EMBL" id="OXE50242.1"/>
    </source>
</evidence>
<sequence length="430" mass="47173">MTLRVFALILALLASAAGSAELQADSAASLEKALKSSVPGDTITLASGIYEGNFSITKSIVLKGTEKAVIDGGDIGSCLVVEADNVTLENLSLQNCGKDLYERQSGVLIKEGFSGIDIKNLKINTAGFGIRADKASDIKISGCKIRGYKRRHVLDRGDGVYFNYVKKAKLVNNRVLYTRDGFYFENTDNTISEDNYFAALQYGIHYMYTRGDSAFNNEAKACIGGYAVMSSERVRVADNTSKRTVEFGILLNESDKSTVENNHVTKVKNPRGKASLDTEGKGLFIYGGGTNIVDGNTFEECEIGVGVAMGGEGTILSRNRFIHNRQQVRYVGSGSVEWSINGVGNFWSNYQGWDLNQDGIGDQAYQPNDSLDRLFWMYPQARFLMNSPLASLLRYLNAQFQLDKGKGIVDSNPLIQDPLKPKKDWPVSSN</sequence>
<evidence type="ECO:0000313" key="5">
    <source>
        <dbReference type="Proteomes" id="UP000214610"/>
    </source>
</evidence>
<feature type="chain" id="PRO_5011269176" evidence="2">
    <location>
        <begin position="17"/>
        <end position="430"/>
    </location>
</feature>
<dbReference type="NCBIfam" id="TIGR04247">
    <property type="entry name" value="NosD_copper_fam"/>
    <property type="match status" value="1"/>
</dbReference>
<organism evidence="4 5">
    <name type="scientific">Turicimonas muris</name>
    <dbReference type="NCBI Taxonomy" id="1796652"/>
    <lineage>
        <taxon>Bacteria</taxon>
        <taxon>Pseudomonadati</taxon>
        <taxon>Pseudomonadota</taxon>
        <taxon>Betaproteobacteria</taxon>
        <taxon>Burkholderiales</taxon>
        <taxon>Sutterellaceae</taxon>
        <taxon>Turicimonas</taxon>
    </lineage>
</organism>